<accession>A0A8H5GQ15</accession>
<evidence type="ECO:0000313" key="1">
    <source>
        <dbReference type="EMBL" id="KAF5368876.1"/>
    </source>
</evidence>
<comment type="caution">
    <text evidence="1">The sequence shown here is derived from an EMBL/GenBank/DDBJ whole genome shotgun (WGS) entry which is preliminary data.</text>
</comment>
<dbReference type="OrthoDB" id="3040861at2759"/>
<organism evidence="1 2">
    <name type="scientific">Tetrapyrgos nigripes</name>
    <dbReference type="NCBI Taxonomy" id="182062"/>
    <lineage>
        <taxon>Eukaryota</taxon>
        <taxon>Fungi</taxon>
        <taxon>Dikarya</taxon>
        <taxon>Basidiomycota</taxon>
        <taxon>Agaricomycotina</taxon>
        <taxon>Agaricomycetes</taxon>
        <taxon>Agaricomycetidae</taxon>
        <taxon>Agaricales</taxon>
        <taxon>Marasmiineae</taxon>
        <taxon>Marasmiaceae</taxon>
        <taxon>Tetrapyrgos</taxon>
    </lineage>
</organism>
<sequence length="368" mass="41864">MQEPNRPSPYVVYAHHYVPQYLQQLPNPHPLQAPVCQWPHAPPYPPIPMPARTPNSLWKEASKSLNKDQKILEIAHLIRETLQMTPTDFTLSTISSNDDFSDFRNKFYVSHAIESFLNVVESDKRGQEKLKEWMKYRAVKQVAELVSEEMEGLKGYMKMGMEEITSEFLEGFRISDITKKFEEASPTLRCILKAACQTERAARENTIKTPELSQLCRFRSENSQCVAIVFGGFLYSTGVSKKVYNFLSTCCQLVPSHRSMRTANEKLASDRILSAQRQARLGFAQSHDNTQLLTSVHIEQRDFMPKKVQVGTTSLILSLRNAPYSALSLSRIISRRANAPLITFNSDIRLSPFQVLDFNILSPAIDSS</sequence>
<gene>
    <name evidence="1" type="ORF">D9758_002994</name>
</gene>
<name>A0A8H5GQ15_9AGAR</name>
<proteinExistence type="predicted"/>
<keyword evidence="2" id="KW-1185">Reference proteome</keyword>
<dbReference type="Proteomes" id="UP000559256">
    <property type="component" value="Unassembled WGS sequence"/>
</dbReference>
<evidence type="ECO:0000313" key="2">
    <source>
        <dbReference type="Proteomes" id="UP000559256"/>
    </source>
</evidence>
<dbReference type="AlphaFoldDB" id="A0A8H5GQ15"/>
<reference evidence="1 2" key="1">
    <citation type="journal article" date="2020" name="ISME J.">
        <title>Uncovering the hidden diversity of litter-decomposition mechanisms in mushroom-forming fungi.</title>
        <authorList>
            <person name="Floudas D."/>
            <person name="Bentzer J."/>
            <person name="Ahren D."/>
            <person name="Johansson T."/>
            <person name="Persson P."/>
            <person name="Tunlid A."/>
        </authorList>
    </citation>
    <scope>NUCLEOTIDE SEQUENCE [LARGE SCALE GENOMIC DNA]</scope>
    <source>
        <strain evidence="1 2">CBS 291.85</strain>
    </source>
</reference>
<dbReference type="EMBL" id="JAACJM010000014">
    <property type="protein sequence ID" value="KAF5368876.1"/>
    <property type="molecule type" value="Genomic_DNA"/>
</dbReference>
<protein>
    <submittedName>
        <fullName evidence="1">Uncharacterized protein</fullName>
    </submittedName>
</protein>